<comment type="catalytic activity">
    <reaction evidence="1 5">
        <text>a uridine in RNA = a pseudouridine in RNA</text>
        <dbReference type="Rhea" id="RHEA:48348"/>
        <dbReference type="Rhea" id="RHEA-COMP:12068"/>
        <dbReference type="Rhea" id="RHEA-COMP:12069"/>
        <dbReference type="ChEBI" id="CHEBI:65314"/>
        <dbReference type="ChEBI" id="CHEBI:65315"/>
    </reaction>
</comment>
<proteinExistence type="inferred from homology"/>
<keyword evidence="4" id="KW-0694">RNA-binding</keyword>
<sequence>MAETYTVSDADVQKRIDKLLSEIVPDVSRSQVQTWIEQKLVSVNGKTIKANYKCQAGDNIVWATPEVEELTVEPENIPIDIVYEDADVIVVNKPKGMVVHPAAGHYSHTLVNALLYHCSDLSGINGVIRPGIVHRIDKDTSGLLVAAKNDAAHVSLSEQLANKDVERKYEAIVHGVLQHDTGLIDAPIGRDPNNRQKMAVVETGKSARTHFQVIHRYENFTHITCRLETGRTHQIRVHMNYIGYPLAGDPKYGPRKTLDVQGQALHARVLGFTHPASGKWLHFEAEPPEVFKKALAYVEKMP</sequence>
<evidence type="ECO:0000259" key="6">
    <source>
        <dbReference type="SMART" id="SM00363"/>
    </source>
</evidence>
<dbReference type="CDD" id="cd00165">
    <property type="entry name" value="S4"/>
    <property type="match status" value="1"/>
</dbReference>
<dbReference type="NCBIfam" id="TIGR00005">
    <property type="entry name" value="rluA_subfam"/>
    <property type="match status" value="1"/>
</dbReference>
<dbReference type="EC" id="5.4.99.-" evidence="5"/>
<reference evidence="7 8" key="1">
    <citation type="submission" date="2023-10" db="EMBL/GenBank/DDBJ databases">
        <title>179-bfca-hs.</title>
        <authorList>
            <person name="Miliotis G."/>
            <person name="Sengupta P."/>
            <person name="Hameed A."/>
            <person name="Chuvochina M."/>
            <person name="Mcdonagh F."/>
            <person name="Simpson A.C."/>
            <person name="Singh N.K."/>
            <person name="Rekha P.D."/>
            <person name="Raman K."/>
            <person name="Hugenholtz P."/>
            <person name="Venkateswaran K."/>
        </authorList>
    </citation>
    <scope>NUCLEOTIDE SEQUENCE [LARGE SCALE GENOMIC DNA]</scope>
    <source>
        <strain evidence="7 8">179-BFC-A-HS</strain>
    </source>
</reference>
<comment type="caution">
    <text evidence="7">The sequence shown here is derived from an EMBL/GenBank/DDBJ whole genome shotgun (WGS) entry which is preliminary data.</text>
</comment>
<dbReference type="InterPro" id="IPR020103">
    <property type="entry name" value="PsdUridine_synth_cat_dom_sf"/>
</dbReference>
<dbReference type="InterPro" id="IPR006224">
    <property type="entry name" value="PsdUridine_synth_RluA-like_CS"/>
</dbReference>
<dbReference type="PROSITE" id="PS01129">
    <property type="entry name" value="PSI_RLU"/>
    <property type="match status" value="1"/>
</dbReference>
<dbReference type="InterPro" id="IPR002942">
    <property type="entry name" value="S4_RNA-bd"/>
</dbReference>
<evidence type="ECO:0000256" key="4">
    <source>
        <dbReference type="PROSITE-ProRule" id="PRU00182"/>
    </source>
</evidence>
<dbReference type="Proteomes" id="UP001228376">
    <property type="component" value="Unassembled WGS sequence"/>
</dbReference>
<evidence type="ECO:0000256" key="1">
    <source>
        <dbReference type="ARBA" id="ARBA00000073"/>
    </source>
</evidence>
<dbReference type="SMART" id="SM00363">
    <property type="entry name" value="S4"/>
    <property type="match status" value="1"/>
</dbReference>
<dbReference type="PANTHER" id="PTHR21600">
    <property type="entry name" value="MITOCHONDRIAL RNA PSEUDOURIDINE SYNTHASE"/>
    <property type="match status" value="1"/>
</dbReference>
<protein>
    <recommendedName>
        <fullName evidence="5">Pseudouridine synthase</fullName>
        <ecNumber evidence="5">5.4.99.-</ecNumber>
    </recommendedName>
</protein>
<dbReference type="PROSITE" id="PS50889">
    <property type="entry name" value="S4"/>
    <property type="match status" value="1"/>
</dbReference>
<organism evidence="7 8">
    <name type="scientific">Tigheibacillus jepli</name>
    <dbReference type="NCBI Taxonomy" id="3035914"/>
    <lineage>
        <taxon>Bacteria</taxon>
        <taxon>Bacillati</taxon>
        <taxon>Bacillota</taxon>
        <taxon>Bacilli</taxon>
        <taxon>Bacillales</taxon>
        <taxon>Bacillaceae</taxon>
        <taxon>Tigheibacillus</taxon>
    </lineage>
</organism>
<keyword evidence="8" id="KW-1185">Reference proteome</keyword>
<name>A0ABU5CIB3_9BACI</name>
<comment type="function">
    <text evidence="5">Responsible for synthesis of pseudouridine from uracil.</text>
</comment>
<dbReference type="CDD" id="cd02869">
    <property type="entry name" value="PseudoU_synth_RluA_like"/>
    <property type="match status" value="1"/>
</dbReference>
<dbReference type="Gene3D" id="3.10.290.10">
    <property type="entry name" value="RNA-binding S4 domain"/>
    <property type="match status" value="1"/>
</dbReference>
<gene>
    <name evidence="7" type="ORF">P5G51_011610</name>
</gene>
<dbReference type="InterPro" id="IPR036986">
    <property type="entry name" value="S4_RNA-bd_sf"/>
</dbReference>
<feature type="domain" description="RNA-binding S4" evidence="6">
    <location>
        <begin position="14"/>
        <end position="78"/>
    </location>
</feature>
<accession>A0ABU5CIB3</accession>
<dbReference type="InterPro" id="IPR006225">
    <property type="entry name" value="PsdUridine_synth_RluC/D"/>
</dbReference>
<dbReference type="InterPro" id="IPR006145">
    <property type="entry name" value="PsdUridine_synth_RsuA/RluA"/>
</dbReference>
<evidence type="ECO:0000256" key="2">
    <source>
        <dbReference type="ARBA" id="ARBA00010876"/>
    </source>
</evidence>
<dbReference type="SUPFAM" id="SSF55120">
    <property type="entry name" value="Pseudouridine synthase"/>
    <property type="match status" value="1"/>
</dbReference>
<evidence type="ECO:0000256" key="3">
    <source>
        <dbReference type="ARBA" id="ARBA00023235"/>
    </source>
</evidence>
<dbReference type="InterPro" id="IPR050188">
    <property type="entry name" value="RluA_PseudoU_synthase"/>
</dbReference>
<dbReference type="Pfam" id="PF00849">
    <property type="entry name" value="PseudoU_synth_2"/>
    <property type="match status" value="1"/>
</dbReference>
<evidence type="ECO:0000256" key="5">
    <source>
        <dbReference type="RuleBase" id="RU362028"/>
    </source>
</evidence>
<dbReference type="Pfam" id="PF01479">
    <property type="entry name" value="S4"/>
    <property type="match status" value="1"/>
</dbReference>
<comment type="similarity">
    <text evidence="2 5">Belongs to the pseudouridine synthase RluA family.</text>
</comment>
<evidence type="ECO:0000313" key="7">
    <source>
        <dbReference type="EMBL" id="MDY0405950.1"/>
    </source>
</evidence>
<keyword evidence="3 5" id="KW-0413">Isomerase</keyword>
<evidence type="ECO:0000313" key="8">
    <source>
        <dbReference type="Proteomes" id="UP001228376"/>
    </source>
</evidence>
<dbReference type="RefSeq" id="WP_306067236.1">
    <property type="nucleotide sequence ID" value="NZ_JAROCA020000001.1"/>
</dbReference>
<dbReference type="EMBL" id="JAROCA020000001">
    <property type="protein sequence ID" value="MDY0405950.1"/>
    <property type="molecule type" value="Genomic_DNA"/>
</dbReference>
<dbReference type="Gene3D" id="3.30.2350.10">
    <property type="entry name" value="Pseudouridine synthase"/>
    <property type="match status" value="1"/>
</dbReference>
<dbReference type="PANTHER" id="PTHR21600:SF44">
    <property type="entry name" value="RIBOSOMAL LARGE SUBUNIT PSEUDOURIDINE SYNTHASE D"/>
    <property type="match status" value="1"/>
</dbReference>
<dbReference type="SUPFAM" id="SSF55174">
    <property type="entry name" value="Alpha-L RNA-binding motif"/>
    <property type="match status" value="1"/>
</dbReference>